<dbReference type="EMBL" id="ADKX01000033">
    <property type="protein sequence ID" value="EFW04813.1"/>
    <property type="molecule type" value="Genomic_DNA"/>
</dbReference>
<accession>E7GAZ7</accession>
<dbReference type="RefSeq" id="WP_008789038.1">
    <property type="nucleotide sequence ID" value="NZ_AKCB01000001.1"/>
</dbReference>
<dbReference type="STRING" id="100884.GCA_000269565_02033"/>
<keyword evidence="1" id="KW-0472">Membrane</keyword>
<dbReference type="AlphaFoldDB" id="E7GAZ7"/>
<keyword evidence="1" id="KW-0812">Transmembrane</keyword>
<organism evidence="2 3">
    <name type="scientific">Coprobacillus cateniformis</name>
    <dbReference type="NCBI Taxonomy" id="100884"/>
    <lineage>
        <taxon>Bacteria</taxon>
        <taxon>Bacillati</taxon>
        <taxon>Bacillota</taxon>
        <taxon>Erysipelotrichia</taxon>
        <taxon>Erysipelotrichales</taxon>
        <taxon>Coprobacillaceae</taxon>
        <taxon>Coprobacillus</taxon>
    </lineage>
</organism>
<evidence type="ECO:0000256" key="1">
    <source>
        <dbReference type="SAM" id="Phobius"/>
    </source>
</evidence>
<dbReference type="GeneID" id="78231767"/>
<reference evidence="2 3" key="1">
    <citation type="submission" date="2010-12" db="EMBL/GenBank/DDBJ databases">
        <title>The Genome Sequence of Coprobacillus sp. strain 29_1.</title>
        <authorList>
            <consortium name="The Broad Institute Genome Sequencing Platform"/>
            <person name="Earl A."/>
            <person name="Ward D."/>
            <person name="Feldgarden M."/>
            <person name="Gevers D."/>
            <person name="Daigneault M."/>
            <person name="Sibley C.D."/>
            <person name="White A."/>
            <person name="Strauss J."/>
            <person name="Allen-Vercoe E."/>
            <person name="Young S.K."/>
            <person name="Zeng Q."/>
            <person name="Gargeya S."/>
            <person name="Fitzgerald M."/>
            <person name="Haas B."/>
            <person name="Abouelleil A."/>
            <person name="Alvarado L."/>
            <person name="Arachchi H.M."/>
            <person name="Berlin A."/>
            <person name="Brown A."/>
            <person name="Chapman S.B."/>
            <person name="Chen Z."/>
            <person name="Dunbar C."/>
            <person name="Freedman E."/>
            <person name="Gearin G."/>
            <person name="Gellesch M."/>
            <person name="Goldberg J."/>
            <person name="Griggs A."/>
            <person name="Gujja S."/>
            <person name="Heilman E."/>
            <person name="Heiman D."/>
            <person name="Howarth C."/>
            <person name="Larson L."/>
            <person name="Lui A."/>
            <person name="MacDonald P.J.P."/>
            <person name="Mehta T."/>
            <person name="Montmayeur A."/>
            <person name="Murphy C."/>
            <person name="Neiman D."/>
            <person name="Pearson M."/>
            <person name="Priest M."/>
            <person name="Roberts A."/>
            <person name="Saif S."/>
            <person name="Shea T."/>
            <person name="Shenoy N."/>
            <person name="Sisk P."/>
            <person name="Stolte C."/>
            <person name="Sykes S."/>
            <person name="White J."/>
            <person name="Yandava C."/>
            <person name="Nusbaum C."/>
            <person name="Birren B."/>
        </authorList>
    </citation>
    <scope>NUCLEOTIDE SEQUENCE [LARGE SCALE GENOMIC DNA]</scope>
    <source>
        <strain evidence="2 3">29_1</strain>
    </source>
</reference>
<evidence type="ECO:0000313" key="3">
    <source>
        <dbReference type="Proteomes" id="UP000003157"/>
    </source>
</evidence>
<evidence type="ECO:0000313" key="2">
    <source>
        <dbReference type="EMBL" id="EFW04813.1"/>
    </source>
</evidence>
<comment type="caution">
    <text evidence="2">The sequence shown here is derived from an EMBL/GenBank/DDBJ whole genome shotgun (WGS) entry which is preliminary data.</text>
</comment>
<name>E7GAZ7_9FIRM</name>
<keyword evidence="1" id="KW-1133">Transmembrane helix</keyword>
<protein>
    <submittedName>
        <fullName evidence="2">Uncharacterized protein</fullName>
    </submittedName>
</protein>
<gene>
    <name evidence="2" type="ORF">HMPREF9488_01937</name>
</gene>
<dbReference type="Proteomes" id="UP000003157">
    <property type="component" value="Unassembled WGS sequence"/>
</dbReference>
<feature type="transmembrane region" description="Helical" evidence="1">
    <location>
        <begin position="6"/>
        <end position="25"/>
    </location>
</feature>
<dbReference type="HOGENOM" id="CLU_2988903_0_0_9"/>
<proteinExistence type="predicted"/>
<sequence length="57" mass="6609">MNKKYIIVFISITLSILSIGYGLFLRSIDSSFLRNNNKVIEEITLTNNIIDKNQIYI</sequence>
<keyword evidence="3" id="KW-1185">Reference proteome</keyword>